<protein>
    <submittedName>
        <fullName evidence="5">Glycerol-3-phosphate transporter ATP-binding subunit</fullName>
    </submittedName>
</protein>
<dbReference type="Pfam" id="PF08402">
    <property type="entry name" value="TOBE_2"/>
    <property type="match status" value="1"/>
</dbReference>
<keyword evidence="6" id="KW-1185">Reference proteome</keyword>
<organism evidence="5 6">
    <name type="scientific">Antarctobacter heliothermus</name>
    <dbReference type="NCBI Taxonomy" id="74033"/>
    <lineage>
        <taxon>Bacteria</taxon>
        <taxon>Pseudomonadati</taxon>
        <taxon>Pseudomonadota</taxon>
        <taxon>Alphaproteobacteria</taxon>
        <taxon>Rhodobacterales</taxon>
        <taxon>Roseobacteraceae</taxon>
        <taxon>Antarctobacter</taxon>
    </lineage>
</organism>
<dbReference type="SUPFAM" id="SSF52540">
    <property type="entry name" value="P-loop containing nucleoside triphosphate hydrolases"/>
    <property type="match status" value="1"/>
</dbReference>
<accession>A0A222E3R0</accession>
<dbReference type="InterPro" id="IPR003593">
    <property type="entry name" value="AAA+_ATPase"/>
</dbReference>
<evidence type="ECO:0000259" key="4">
    <source>
        <dbReference type="PROSITE" id="PS50893"/>
    </source>
</evidence>
<dbReference type="InterPro" id="IPR008995">
    <property type="entry name" value="Mo/tungstate-bd_C_term_dom"/>
</dbReference>
<evidence type="ECO:0000256" key="1">
    <source>
        <dbReference type="ARBA" id="ARBA00022448"/>
    </source>
</evidence>
<keyword evidence="3 5" id="KW-0067">ATP-binding</keyword>
<dbReference type="AlphaFoldDB" id="A0A222E3R0"/>
<gene>
    <name evidence="5" type="ORF">ANTHELSMS3_01933</name>
</gene>
<evidence type="ECO:0000313" key="5">
    <source>
        <dbReference type="EMBL" id="ASP20618.1"/>
    </source>
</evidence>
<dbReference type="SUPFAM" id="SSF50331">
    <property type="entry name" value="MOP-like"/>
    <property type="match status" value="1"/>
</dbReference>
<dbReference type="SMART" id="SM00382">
    <property type="entry name" value="AAA"/>
    <property type="match status" value="1"/>
</dbReference>
<dbReference type="PROSITE" id="PS50893">
    <property type="entry name" value="ABC_TRANSPORTER_2"/>
    <property type="match status" value="1"/>
</dbReference>
<name>A0A222E3R0_9RHOB</name>
<dbReference type="OrthoDB" id="9802264at2"/>
<dbReference type="GO" id="GO:0016887">
    <property type="term" value="F:ATP hydrolysis activity"/>
    <property type="evidence" value="ECO:0007669"/>
    <property type="project" value="InterPro"/>
</dbReference>
<dbReference type="InterPro" id="IPR017871">
    <property type="entry name" value="ABC_transporter-like_CS"/>
</dbReference>
<dbReference type="InterPro" id="IPR050093">
    <property type="entry name" value="ABC_SmlMolc_Importer"/>
</dbReference>
<feature type="domain" description="ABC transporter" evidence="4">
    <location>
        <begin position="4"/>
        <end position="234"/>
    </location>
</feature>
<dbReference type="GO" id="GO:0043190">
    <property type="term" value="C:ATP-binding cassette (ABC) transporter complex"/>
    <property type="evidence" value="ECO:0007669"/>
    <property type="project" value="InterPro"/>
</dbReference>
<keyword evidence="1" id="KW-0813">Transport</keyword>
<dbReference type="InterPro" id="IPR027417">
    <property type="entry name" value="P-loop_NTPase"/>
</dbReference>
<dbReference type="GO" id="GO:0005524">
    <property type="term" value="F:ATP binding"/>
    <property type="evidence" value="ECO:0007669"/>
    <property type="project" value="UniProtKB-KW"/>
</dbReference>
<dbReference type="InterPro" id="IPR013611">
    <property type="entry name" value="Transp-assoc_OB_typ2"/>
</dbReference>
<evidence type="ECO:0000313" key="6">
    <source>
        <dbReference type="Proteomes" id="UP000203589"/>
    </source>
</evidence>
<dbReference type="KEGG" id="aht:ANTHELSMS3_01933"/>
<keyword evidence="2" id="KW-0547">Nucleotide-binding</keyword>
<dbReference type="Gene3D" id="3.40.50.300">
    <property type="entry name" value="P-loop containing nucleotide triphosphate hydrolases"/>
    <property type="match status" value="1"/>
</dbReference>
<dbReference type="InterPro" id="IPR003439">
    <property type="entry name" value="ABC_transporter-like_ATP-bd"/>
</dbReference>
<dbReference type="EMBL" id="CP022540">
    <property type="protein sequence ID" value="ASP20618.1"/>
    <property type="molecule type" value="Genomic_DNA"/>
</dbReference>
<dbReference type="RefSeq" id="WP_094034661.1">
    <property type="nucleotide sequence ID" value="NZ_CP022540.1"/>
</dbReference>
<dbReference type="GO" id="GO:0022857">
    <property type="term" value="F:transmembrane transporter activity"/>
    <property type="evidence" value="ECO:0007669"/>
    <property type="project" value="InterPro"/>
</dbReference>
<dbReference type="PANTHER" id="PTHR42781">
    <property type="entry name" value="SPERMIDINE/PUTRESCINE IMPORT ATP-BINDING PROTEIN POTA"/>
    <property type="match status" value="1"/>
</dbReference>
<dbReference type="FunFam" id="3.40.50.300:FF:000425">
    <property type="entry name" value="Probable ABC transporter, ATP-binding subunit"/>
    <property type="match status" value="1"/>
</dbReference>
<evidence type="ECO:0000256" key="3">
    <source>
        <dbReference type="ARBA" id="ARBA00022840"/>
    </source>
</evidence>
<proteinExistence type="predicted"/>
<evidence type="ECO:0000256" key="2">
    <source>
        <dbReference type="ARBA" id="ARBA00022741"/>
    </source>
</evidence>
<dbReference type="GO" id="GO:0015697">
    <property type="term" value="P:quaternary ammonium group transport"/>
    <property type="evidence" value="ECO:0007669"/>
    <property type="project" value="UniProtKB-ARBA"/>
</dbReference>
<reference evidence="5 6" key="1">
    <citation type="submission" date="2017-07" db="EMBL/GenBank/DDBJ databases">
        <title>Genome Sequence of Antarctobacter heliothermus Strain SMS3 Isolated from a culture of the Diatom Skeletonema marinoi.</title>
        <authorList>
            <person name="Topel M."/>
            <person name="Pinder M.I.M."/>
            <person name="Johansson O.N."/>
            <person name="Kourtchenko O."/>
            <person name="Godhe A."/>
            <person name="Clarke A.K."/>
        </authorList>
    </citation>
    <scope>NUCLEOTIDE SEQUENCE [LARGE SCALE GENOMIC DNA]</scope>
    <source>
        <strain evidence="5 6">SMS3</strain>
    </source>
</reference>
<dbReference type="Pfam" id="PF00005">
    <property type="entry name" value="ABC_tran"/>
    <property type="match status" value="1"/>
</dbReference>
<dbReference type="PANTHER" id="PTHR42781:SF4">
    <property type="entry name" value="SPERMIDINE_PUTRESCINE IMPORT ATP-BINDING PROTEIN POTA"/>
    <property type="match status" value="1"/>
</dbReference>
<dbReference type="Proteomes" id="UP000203589">
    <property type="component" value="Chromosome"/>
</dbReference>
<dbReference type="PROSITE" id="PS00211">
    <property type="entry name" value="ABC_TRANSPORTER_1"/>
    <property type="match status" value="1"/>
</dbReference>
<sequence length="352" mass="37999">MTQVDFEDVSVSFGPVAVLENLSLSISSGGFFTLLGPSGCGKSTLLRAIAGFIRPDSGTVRFGARDMTHVVPHKRNTGLVFQDYALFPHQNVFDNVAYGLRARKVNEADISAKVTTYLGRMGLSKFANRATSELSGGQRQRVALARALVIEPDVLLMDEPLSALDANLRQEMRLFLSEIQREVGVTTIFVTHDQDEALSMSDQIALMRNGQIEQLSTPHDLHHRPRTSYTAAFVGGANLLAVDVKDVQNETATCLILGSEFRVAANGCRPGEPVKLCVHHQEASLSNAGSDTINGTVTAVVFLGGQTSYQVALPTGEHLKVTQTTGFNSPQFANGATVSIDFSEQCCLVRDV</sequence>